<dbReference type="AlphaFoldDB" id="A0A1B6DI45"/>
<dbReference type="FunFam" id="1.10.510.10:FF:000147">
    <property type="entry name" value="Inhibitor of nuclear factor kappa-B kinase subunit beta"/>
    <property type="match status" value="1"/>
</dbReference>
<dbReference type="PANTHER" id="PTHR22969:SF17">
    <property type="entry name" value="INHIBITOR OF NUCLEAR FACTOR KAPPA-B KINASE SUBUNIT BETA"/>
    <property type="match status" value="1"/>
</dbReference>
<evidence type="ECO:0000256" key="10">
    <source>
        <dbReference type="ARBA" id="ARBA00022840"/>
    </source>
</evidence>
<organism evidence="15">
    <name type="scientific">Clastoptera arizonana</name>
    <name type="common">Arizona spittle bug</name>
    <dbReference type="NCBI Taxonomy" id="38151"/>
    <lineage>
        <taxon>Eukaryota</taxon>
        <taxon>Metazoa</taxon>
        <taxon>Ecdysozoa</taxon>
        <taxon>Arthropoda</taxon>
        <taxon>Hexapoda</taxon>
        <taxon>Insecta</taxon>
        <taxon>Pterygota</taxon>
        <taxon>Neoptera</taxon>
        <taxon>Paraneoptera</taxon>
        <taxon>Hemiptera</taxon>
        <taxon>Auchenorrhyncha</taxon>
        <taxon>Cercopoidea</taxon>
        <taxon>Clastopteridae</taxon>
        <taxon>Clastoptera</taxon>
    </lineage>
</organism>
<dbReference type="InterPro" id="IPR041185">
    <property type="entry name" value="IKBKB_SDD"/>
</dbReference>
<dbReference type="GO" id="GO:0045944">
    <property type="term" value="P:positive regulation of transcription by RNA polymerase II"/>
    <property type="evidence" value="ECO:0007669"/>
    <property type="project" value="TreeGrafter"/>
</dbReference>
<proteinExistence type="predicted"/>
<dbReference type="PROSITE" id="PS00108">
    <property type="entry name" value="PROTEIN_KINASE_ST"/>
    <property type="match status" value="1"/>
</dbReference>
<dbReference type="GO" id="GO:0005524">
    <property type="term" value="F:ATP binding"/>
    <property type="evidence" value="ECO:0007669"/>
    <property type="project" value="UniProtKB-KW"/>
</dbReference>
<dbReference type="PROSITE" id="PS50011">
    <property type="entry name" value="PROTEIN_KINASE_DOM"/>
    <property type="match status" value="1"/>
</dbReference>
<keyword evidence="10" id="KW-0067">ATP-binding</keyword>
<keyword evidence="9" id="KW-0418">Kinase</keyword>
<comment type="catalytic activity">
    <reaction evidence="12">
        <text>L-seryl-[I-kappa-B protein] + ATP = O-phospho-L-seryl-[I-kappa-B protein] + ADP + H(+)</text>
        <dbReference type="Rhea" id="RHEA:19073"/>
        <dbReference type="Rhea" id="RHEA-COMP:13698"/>
        <dbReference type="Rhea" id="RHEA-COMP:13699"/>
        <dbReference type="ChEBI" id="CHEBI:15378"/>
        <dbReference type="ChEBI" id="CHEBI:29999"/>
        <dbReference type="ChEBI" id="CHEBI:30616"/>
        <dbReference type="ChEBI" id="CHEBI:83421"/>
        <dbReference type="ChEBI" id="CHEBI:456216"/>
        <dbReference type="EC" id="2.7.11.10"/>
    </reaction>
</comment>
<evidence type="ECO:0000256" key="7">
    <source>
        <dbReference type="ARBA" id="ARBA00022679"/>
    </source>
</evidence>
<keyword evidence="4" id="KW-0963">Cytoplasm</keyword>
<evidence type="ECO:0000256" key="4">
    <source>
        <dbReference type="ARBA" id="ARBA00022490"/>
    </source>
</evidence>
<dbReference type="InterPro" id="IPR008271">
    <property type="entry name" value="Ser/Thr_kinase_AS"/>
</dbReference>
<dbReference type="InterPro" id="IPR000719">
    <property type="entry name" value="Prot_kinase_dom"/>
</dbReference>
<comment type="subcellular location">
    <subcellularLocation>
        <location evidence="2">Cytoplasm</location>
    </subcellularLocation>
    <subcellularLocation>
        <location evidence="1">Nucleus</location>
    </subcellularLocation>
</comment>
<feature type="domain" description="Protein kinase" evidence="14">
    <location>
        <begin position="11"/>
        <end position="306"/>
    </location>
</feature>
<dbReference type="Pfam" id="PF18397">
    <property type="entry name" value="IKBKB_SDD"/>
    <property type="match status" value="1"/>
</dbReference>
<evidence type="ECO:0000256" key="12">
    <source>
        <dbReference type="ARBA" id="ARBA00048789"/>
    </source>
</evidence>
<dbReference type="Gene3D" id="3.10.20.90">
    <property type="entry name" value="Phosphatidylinositol 3-kinase Catalytic Subunit, Chain A, domain 1"/>
    <property type="match status" value="1"/>
</dbReference>
<evidence type="ECO:0000313" key="15">
    <source>
        <dbReference type="EMBL" id="JAS25356.1"/>
    </source>
</evidence>
<gene>
    <name evidence="15" type="ORF">g.20257</name>
</gene>
<evidence type="ECO:0000256" key="5">
    <source>
        <dbReference type="ARBA" id="ARBA00022527"/>
    </source>
</evidence>
<dbReference type="Pfam" id="PF00069">
    <property type="entry name" value="Pkinase"/>
    <property type="match status" value="1"/>
</dbReference>
<evidence type="ECO:0000256" key="13">
    <source>
        <dbReference type="SAM" id="Coils"/>
    </source>
</evidence>
<dbReference type="SUPFAM" id="SSF56112">
    <property type="entry name" value="Protein kinase-like (PK-like)"/>
    <property type="match status" value="1"/>
</dbReference>
<dbReference type="GO" id="GO:0033209">
    <property type="term" value="P:tumor necrosis factor-mediated signaling pathway"/>
    <property type="evidence" value="ECO:0007669"/>
    <property type="project" value="TreeGrafter"/>
</dbReference>
<dbReference type="GO" id="GO:0008385">
    <property type="term" value="C:IkappaB kinase complex"/>
    <property type="evidence" value="ECO:0007669"/>
    <property type="project" value="TreeGrafter"/>
</dbReference>
<dbReference type="SMART" id="SM00220">
    <property type="entry name" value="S_TKc"/>
    <property type="match status" value="1"/>
</dbReference>
<dbReference type="InterPro" id="IPR046375">
    <property type="entry name" value="IKBKB_SDD_sf"/>
</dbReference>
<dbReference type="PANTHER" id="PTHR22969">
    <property type="entry name" value="IKB KINASE"/>
    <property type="match status" value="1"/>
</dbReference>
<dbReference type="EC" id="2.7.11.10" evidence="3"/>
<dbReference type="Gene3D" id="1.10.510.10">
    <property type="entry name" value="Transferase(Phosphotransferase) domain 1"/>
    <property type="match status" value="1"/>
</dbReference>
<evidence type="ECO:0000256" key="2">
    <source>
        <dbReference type="ARBA" id="ARBA00004496"/>
    </source>
</evidence>
<evidence type="ECO:0000259" key="14">
    <source>
        <dbReference type="PROSITE" id="PS50011"/>
    </source>
</evidence>
<evidence type="ECO:0000256" key="9">
    <source>
        <dbReference type="ARBA" id="ARBA00022777"/>
    </source>
</evidence>
<evidence type="ECO:0000256" key="8">
    <source>
        <dbReference type="ARBA" id="ARBA00022741"/>
    </source>
</evidence>
<reference evidence="15" key="1">
    <citation type="submission" date="2015-12" db="EMBL/GenBank/DDBJ databases">
        <title>De novo transcriptome assembly of four potential Pierce s Disease insect vectors from Arizona vineyards.</title>
        <authorList>
            <person name="Tassone E.E."/>
        </authorList>
    </citation>
    <scope>NUCLEOTIDE SEQUENCE</scope>
</reference>
<keyword evidence="6" id="KW-0597">Phosphoprotein</keyword>
<accession>A0A1B6DI45</accession>
<feature type="coiled-coil region" evidence="13">
    <location>
        <begin position="508"/>
        <end position="535"/>
    </location>
</feature>
<sequence length="817" mass="94234">MNENSRRFGPWKKDRVLGGGGFGIVTLWKNEEENKTIAIKRYKGDADNLMSDHKKERWSQEVDIMQRLSHPNVVKAVPVPDNMAILCSDLPLLCMEFCSAGDLRQVLNLTKNCCGVIESVLRCLVNDITDAVQYLHKERIIHRDLKPENIVLQEGPNNEITYKLIDLGYAKELDESSICSSFVGTLQYIAPELFLNNSYSSAVDYWSLGLVVHEAATGMRPFLPNMTPANWMTHAKKKSHNDICIYESINKEIVYSKQLFVENHISQCLREELEKWLCLALEWDPMKRGRNVNNQVIIFSELNDILKKKIITIFCVTVYERRSYQIDSATAVNTLKLWIERDTKQSINDQILMLPTGKLLKQDGLVIDCWDPNCNNQNMMLYVYSESGLFLPKVQVNNRMPPLVKWLLTSDTNNQIEYFHRKRVSCEAVFFLRQELELYSTFIEAYSVKMLAIIDTSKELEQLEQHVWADMQQITAMHKLSSESLEYETKLFHEMHNVPSIAKVSKVLTEWTDELNKIDEKLSKLQEELIKIKNRVLRACVYGAQLQNYQEDPGQEEINEFRNLLKEGYECHNLLQKHYISSRLTESKNLKPYSDKNIKKVVYKCLKMCDKALLNNNFNIHLTKLSACEREISTLKDTLIQQEKYIAFNKKEVIKFQLLKQKTIWKIVINLAMQGSQPEKSPSPLVLQESRTPPALPSLFNNPFKPSSNISSAIPIQSPNLFISPKQPSPIPLVVKNGFDVSATQQPLTNSLKVQSTFTERRPSLKDVCLESNSVIEENLSLRYVMQDAIVNFTKCNQSILMDSTALDWDYLKKLED</sequence>
<evidence type="ECO:0000256" key="3">
    <source>
        <dbReference type="ARBA" id="ARBA00012442"/>
    </source>
</evidence>
<protein>
    <recommendedName>
        <fullName evidence="3">IkappaB kinase</fullName>
        <ecNumber evidence="3">2.7.11.10</ecNumber>
    </recommendedName>
</protein>
<dbReference type="GO" id="GO:0008384">
    <property type="term" value="F:IkappaB kinase activity"/>
    <property type="evidence" value="ECO:0007669"/>
    <property type="project" value="UniProtKB-EC"/>
</dbReference>
<keyword evidence="7" id="KW-0808">Transferase</keyword>
<keyword evidence="8" id="KW-0547">Nucleotide-binding</keyword>
<dbReference type="InterPro" id="IPR051180">
    <property type="entry name" value="IKK"/>
</dbReference>
<evidence type="ECO:0000256" key="1">
    <source>
        <dbReference type="ARBA" id="ARBA00004123"/>
    </source>
</evidence>
<evidence type="ECO:0000256" key="6">
    <source>
        <dbReference type="ARBA" id="ARBA00022553"/>
    </source>
</evidence>
<evidence type="ECO:0000256" key="11">
    <source>
        <dbReference type="ARBA" id="ARBA00023242"/>
    </source>
</evidence>
<dbReference type="GO" id="GO:0005634">
    <property type="term" value="C:nucleus"/>
    <property type="evidence" value="ECO:0007669"/>
    <property type="project" value="UniProtKB-SubCell"/>
</dbReference>
<dbReference type="EMBL" id="GEDC01011942">
    <property type="protein sequence ID" value="JAS25356.1"/>
    <property type="molecule type" value="Transcribed_RNA"/>
</dbReference>
<keyword evidence="11" id="KW-0539">Nucleus</keyword>
<name>A0A1B6DI45_9HEMI</name>
<dbReference type="Gene3D" id="1.20.1270.250">
    <property type="match status" value="1"/>
</dbReference>
<dbReference type="InterPro" id="IPR011009">
    <property type="entry name" value="Kinase-like_dom_sf"/>
</dbReference>
<keyword evidence="13" id="KW-0175">Coiled coil</keyword>
<keyword evidence="5" id="KW-0723">Serine/threonine-protein kinase</keyword>